<accession>A0ABX7X3M8</accession>
<proteinExistence type="predicted"/>
<protein>
    <submittedName>
        <fullName evidence="1">Uncharacterized protein</fullName>
    </submittedName>
</protein>
<reference evidence="1 2" key="1">
    <citation type="submission" date="2021-04" db="EMBL/GenBank/DDBJ databases">
        <title>Genomics, taxonomy and metabolism of representatives of sulfur bacteria of the genus Thiothrix: Thiothrix fructosivorans QT, Thiothrix unzii A1T and three new species, Thiothrix subterranea sp. nov., Thiothrix litoralis sp. nov. and 'Candidatus Thiothrix anitrata' sp. nov.</title>
        <authorList>
            <person name="Ravin N.V."/>
            <person name="Smolyakov D."/>
            <person name="Rudenko T.S."/>
            <person name="Mardanov A.V."/>
            <person name="Beletsky A.V."/>
            <person name="Markov N.D."/>
            <person name="Fomenkov A.I."/>
            <person name="Roberts R.J."/>
            <person name="Karnachuk O.V."/>
            <person name="Novikov A."/>
            <person name="Grabovich M.Y."/>
        </authorList>
    </citation>
    <scope>NUCLEOTIDE SEQUENCE [LARGE SCALE GENOMIC DNA]</scope>
    <source>
        <strain evidence="1 2">A52</strain>
    </source>
</reference>
<dbReference type="RefSeq" id="WP_210227908.1">
    <property type="nucleotide sequence ID" value="NZ_CP072800.1"/>
</dbReference>
<keyword evidence="2" id="KW-1185">Reference proteome</keyword>
<dbReference type="Proteomes" id="UP000672027">
    <property type="component" value="Chromosome"/>
</dbReference>
<evidence type="ECO:0000313" key="1">
    <source>
        <dbReference type="EMBL" id="QTR50406.1"/>
    </source>
</evidence>
<name>A0ABX7X3M8_9GAMM</name>
<gene>
    <name evidence="1" type="ORF">J8380_02135</name>
</gene>
<organism evidence="1 2">
    <name type="scientific">Candidatus Thiothrix anitrata</name>
    <dbReference type="NCBI Taxonomy" id="2823902"/>
    <lineage>
        <taxon>Bacteria</taxon>
        <taxon>Pseudomonadati</taxon>
        <taxon>Pseudomonadota</taxon>
        <taxon>Gammaproteobacteria</taxon>
        <taxon>Thiotrichales</taxon>
        <taxon>Thiotrichaceae</taxon>
        <taxon>Thiothrix</taxon>
    </lineage>
</organism>
<evidence type="ECO:0000313" key="2">
    <source>
        <dbReference type="Proteomes" id="UP000672027"/>
    </source>
</evidence>
<sequence>MLLINSHFVSAQECQLQPDAPKAAKASVLSVEAIPDEMQPLLKGAELANVENCTISLSSRKHYTTNIHYRTKPFIFIVDSAQSQVSTFTLLSQMANHNLYDTEVRVYVRSDSKQAYTRLLSAIIDKSQKSPFILVRYNHEQVDSKVRDGIVFVRNLDEYGNAIGTTFFLPFVYKDGVYPVP</sequence>
<dbReference type="EMBL" id="CP072800">
    <property type="protein sequence ID" value="QTR50406.1"/>
    <property type="molecule type" value="Genomic_DNA"/>
</dbReference>